<organism evidence="3 4">
    <name type="scientific">Eeniella nana</name>
    <name type="common">Yeast</name>
    <name type="synonym">Brettanomyces nanus</name>
    <dbReference type="NCBI Taxonomy" id="13502"/>
    <lineage>
        <taxon>Eukaryota</taxon>
        <taxon>Fungi</taxon>
        <taxon>Dikarya</taxon>
        <taxon>Ascomycota</taxon>
        <taxon>Saccharomycotina</taxon>
        <taxon>Pichiomycetes</taxon>
        <taxon>Pichiales</taxon>
        <taxon>Pichiaceae</taxon>
        <taxon>Brettanomyces</taxon>
    </lineage>
</organism>
<sequence>MIRRHARERKEYLYRKAEQLKEQSQIEKRHQLAQALATGKNLPKEIADDEKLQKDFLYDESIQKTNEELDDEYSSLSGLVEPKVVITTSRSPSSRLSQFTKEVKLMFPNSIRINRGNYVMPALVETCKKSGITDIVVVHEHRGVPSTMTISHLPHGPTATFTLHNVVLRHDLYNVGNISEAYPHLIFENLTTNLGNRTTTILKHLFPPGVKKESPRVLSFINKDDFISVRQHIYVRTRDDAELSEVGPRFEMRLFEIKLSTLDDSDADVEWMLRRFVRTGNRKNYLSEN</sequence>
<dbReference type="GO" id="GO:0034457">
    <property type="term" value="C:Mpp10 complex"/>
    <property type="evidence" value="ECO:0007669"/>
    <property type="project" value="UniProtKB-ARBA"/>
</dbReference>
<dbReference type="InterPro" id="IPR044281">
    <property type="entry name" value="IMP4/RPF1"/>
</dbReference>
<reference evidence="3" key="1">
    <citation type="submission" date="2020-10" db="EMBL/GenBank/DDBJ databases">
        <authorList>
            <person name="Roach M.J.R."/>
        </authorList>
    </citation>
    <scope>NUCLEOTIDE SEQUENCE</scope>
    <source>
        <strain evidence="3">CBS 1945</strain>
    </source>
</reference>
<keyword evidence="4" id="KW-1185">Reference proteome</keyword>
<name>A0A875S6E3_EENNA</name>
<protein>
    <recommendedName>
        <fullName evidence="1">U3 small nucleolar ribonucleoprotein protein IMP4</fullName>
    </recommendedName>
</protein>
<evidence type="ECO:0000313" key="3">
    <source>
        <dbReference type="EMBL" id="QPG76906.1"/>
    </source>
</evidence>
<dbReference type="GO" id="GO:0042134">
    <property type="term" value="F:rRNA primary transcript binding"/>
    <property type="evidence" value="ECO:0007669"/>
    <property type="project" value="InterPro"/>
</dbReference>
<dbReference type="PROSITE" id="PS50833">
    <property type="entry name" value="BRIX"/>
    <property type="match status" value="1"/>
</dbReference>
<dbReference type="SMART" id="SM00879">
    <property type="entry name" value="Brix"/>
    <property type="match status" value="1"/>
</dbReference>
<dbReference type="FunFam" id="3.40.50.10480:FF:000001">
    <property type="entry name" value="IMP4, U3 small nucleolar ribonucleoprotein"/>
    <property type="match status" value="1"/>
</dbReference>
<evidence type="ECO:0000259" key="2">
    <source>
        <dbReference type="PROSITE" id="PS50833"/>
    </source>
</evidence>
<dbReference type="EMBL" id="CP064815">
    <property type="protein sequence ID" value="QPG76906.1"/>
    <property type="molecule type" value="Genomic_DNA"/>
</dbReference>
<dbReference type="InterPro" id="IPR007109">
    <property type="entry name" value="Brix"/>
</dbReference>
<dbReference type="GO" id="GO:0006364">
    <property type="term" value="P:rRNA processing"/>
    <property type="evidence" value="ECO:0007669"/>
    <property type="project" value="InterPro"/>
</dbReference>
<dbReference type="GO" id="GO:0032040">
    <property type="term" value="C:small-subunit processome"/>
    <property type="evidence" value="ECO:0007669"/>
    <property type="project" value="TreeGrafter"/>
</dbReference>
<proteinExistence type="predicted"/>
<dbReference type="RefSeq" id="XP_038780471.1">
    <property type="nucleotide sequence ID" value="XM_038924543.1"/>
</dbReference>
<dbReference type="PANTHER" id="PTHR22734">
    <property type="entry name" value="U3 SMALL NUCLEOLAR RIBONUCLEOPROTEIN PROTEIN IMP4"/>
    <property type="match status" value="1"/>
</dbReference>
<dbReference type="GO" id="GO:0005654">
    <property type="term" value="C:nucleoplasm"/>
    <property type="evidence" value="ECO:0007669"/>
    <property type="project" value="UniProtKB-ARBA"/>
</dbReference>
<dbReference type="Gene3D" id="3.40.50.10480">
    <property type="entry name" value="Probable brix-domain ribosomal biogenesis protein"/>
    <property type="match status" value="1"/>
</dbReference>
<dbReference type="Proteomes" id="UP000662931">
    <property type="component" value="Chromosome 4"/>
</dbReference>
<evidence type="ECO:0000313" key="4">
    <source>
        <dbReference type="Proteomes" id="UP000662931"/>
    </source>
</evidence>
<gene>
    <name evidence="3" type="primary">IMP4</name>
    <name evidence="3" type="ORF">FOA43_004300</name>
</gene>
<dbReference type="AlphaFoldDB" id="A0A875S6E3"/>
<accession>A0A875S6E3</accession>
<dbReference type="PANTHER" id="PTHR22734:SF2">
    <property type="entry name" value="U3 SMALL NUCLEOLAR RIBONUCLEOPROTEIN PROTEIN IMP4"/>
    <property type="match status" value="1"/>
</dbReference>
<feature type="domain" description="Brix" evidence="2">
    <location>
        <begin position="82"/>
        <end position="263"/>
    </location>
</feature>
<dbReference type="GO" id="GO:0042274">
    <property type="term" value="P:ribosomal small subunit biogenesis"/>
    <property type="evidence" value="ECO:0007669"/>
    <property type="project" value="UniProtKB-ARBA"/>
</dbReference>
<dbReference type="OrthoDB" id="10253204at2759"/>
<dbReference type="GO" id="GO:0030515">
    <property type="term" value="F:snoRNA binding"/>
    <property type="evidence" value="ECO:0007669"/>
    <property type="project" value="TreeGrafter"/>
</dbReference>
<dbReference type="GeneID" id="62197700"/>
<evidence type="ECO:0000256" key="1">
    <source>
        <dbReference type="ARBA" id="ARBA00040513"/>
    </source>
</evidence>
<dbReference type="Pfam" id="PF04427">
    <property type="entry name" value="Brix"/>
    <property type="match status" value="1"/>
</dbReference>
<dbReference type="SUPFAM" id="SSF52954">
    <property type="entry name" value="Class II aaRS ABD-related"/>
    <property type="match status" value="1"/>
</dbReference>
<dbReference type="KEGG" id="bnn:FOA43_004300"/>